<evidence type="ECO:0000313" key="3">
    <source>
        <dbReference type="Proteomes" id="UP000542342"/>
    </source>
</evidence>
<dbReference type="Gene3D" id="2.40.50.100">
    <property type="match status" value="1"/>
</dbReference>
<reference evidence="2 3" key="1">
    <citation type="submission" date="2020-07" db="EMBL/GenBank/DDBJ databases">
        <title>Thermogemmata thermophila gen. nov., sp. nov., a novel moderate thermophilic planctomycete from a Kamchatka hot spring.</title>
        <authorList>
            <person name="Elcheninov A.G."/>
            <person name="Podosokorskaya O.A."/>
            <person name="Kovaleva O.L."/>
            <person name="Novikov A."/>
            <person name="Bonch-Osmolovskaya E.A."/>
            <person name="Toshchakov S.V."/>
            <person name="Kublanov I.V."/>
        </authorList>
    </citation>
    <scope>NUCLEOTIDE SEQUENCE [LARGE SCALE GENOMIC DNA]</scope>
    <source>
        <strain evidence="2 3">2918</strain>
    </source>
</reference>
<dbReference type="InterPro" id="IPR000089">
    <property type="entry name" value="Biotin_lipoyl"/>
</dbReference>
<evidence type="ECO:0000259" key="1">
    <source>
        <dbReference type="Pfam" id="PF00364"/>
    </source>
</evidence>
<dbReference type="InterPro" id="IPR011053">
    <property type="entry name" value="Single_hybrid_motif"/>
</dbReference>
<protein>
    <submittedName>
        <fullName evidence="2">Biotin attachment protein</fullName>
    </submittedName>
</protein>
<dbReference type="AlphaFoldDB" id="A0A7V9AAA6"/>
<keyword evidence="3" id="KW-1185">Reference proteome</keyword>
<organism evidence="2 3">
    <name type="scientific">Thermogemmata fonticola</name>
    <dbReference type="NCBI Taxonomy" id="2755323"/>
    <lineage>
        <taxon>Bacteria</taxon>
        <taxon>Pseudomonadati</taxon>
        <taxon>Planctomycetota</taxon>
        <taxon>Planctomycetia</taxon>
        <taxon>Gemmatales</taxon>
        <taxon>Gemmataceae</taxon>
        <taxon>Thermogemmata</taxon>
    </lineage>
</organism>
<proteinExistence type="predicted"/>
<dbReference type="Pfam" id="PF00364">
    <property type="entry name" value="Biotin_lipoyl"/>
    <property type="match status" value="1"/>
</dbReference>
<sequence>MYPEMVPIILPNLGTDRAVLSAWYVHPGETVYAGDRVAEVLIPGATVDIPAPIDGVLVERQAGVDQALFPGSVLGYLSPLAAEEGGPS</sequence>
<dbReference type="CDD" id="cd06849">
    <property type="entry name" value="lipoyl_domain"/>
    <property type="match status" value="1"/>
</dbReference>
<name>A0A7V9AAA6_9BACT</name>
<dbReference type="RefSeq" id="WP_194536313.1">
    <property type="nucleotide sequence ID" value="NZ_JACEFB010000001.1"/>
</dbReference>
<dbReference type="Proteomes" id="UP000542342">
    <property type="component" value="Unassembled WGS sequence"/>
</dbReference>
<accession>A0A7V9AAA6</accession>
<comment type="caution">
    <text evidence="2">The sequence shown here is derived from an EMBL/GenBank/DDBJ whole genome shotgun (WGS) entry which is preliminary data.</text>
</comment>
<dbReference type="EMBL" id="JACEFB010000001">
    <property type="protein sequence ID" value="MBA2224901.1"/>
    <property type="molecule type" value="Genomic_DNA"/>
</dbReference>
<evidence type="ECO:0000313" key="2">
    <source>
        <dbReference type="EMBL" id="MBA2224901.1"/>
    </source>
</evidence>
<dbReference type="SUPFAM" id="SSF51230">
    <property type="entry name" value="Single hybrid motif"/>
    <property type="match status" value="1"/>
</dbReference>
<gene>
    <name evidence="2" type="ORF">H0921_01850</name>
</gene>
<feature type="domain" description="Lipoyl-binding" evidence="1">
    <location>
        <begin position="8"/>
        <end position="75"/>
    </location>
</feature>